<proteinExistence type="predicted"/>
<dbReference type="InterPro" id="IPR052842">
    <property type="entry name" value="ER_Co-chaperone"/>
</dbReference>
<feature type="region of interest" description="Disordered" evidence="1">
    <location>
        <begin position="248"/>
        <end position="270"/>
    </location>
</feature>
<evidence type="ECO:0000313" key="3">
    <source>
        <dbReference type="EMBL" id="CAE0264685.1"/>
    </source>
</evidence>
<organism evidence="3">
    <name type="scientific">Palpitomonas bilix</name>
    <dbReference type="NCBI Taxonomy" id="652834"/>
    <lineage>
        <taxon>Eukaryota</taxon>
        <taxon>Eukaryota incertae sedis</taxon>
    </lineage>
</organism>
<dbReference type="PANTHER" id="PTHR45184">
    <property type="entry name" value="DNAJ PROTEIN ERDJ3A"/>
    <property type="match status" value="1"/>
</dbReference>
<name>A0A7S3GFG6_9EUKA</name>
<evidence type="ECO:0000256" key="2">
    <source>
        <dbReference type="SAM" id="SignalP"/>
    </source>
</evidence>
<dbReference type="AlphaFoldDB" id="A0A7S3GFG6"/>
<dbReference type="EMBL" id="HBIB01041315">
    <property type="protein sequence ID" value="CAE0264685.1"/>
    <property type="molecule type" value="Transcribed_RNA"/>
</dbReference>
<feature type="signal peptide" evidence="2">
    <location>
        <begin position="1"/>
        <end position="23"/>
    </location>
</feature>
<reference evidence="3" key="1">
    <citation type="submission" date="2021-01" db="EMBL/GenBank/DDBJ databases">
        <authorList>
            <person name="Corre E."/>
            <person name="Pelletier E."/>
            <person name="Niang G."/>
            <person name="Scheremetjew M."/>
            <person name="Finn R."/>
            <person name="Kale V."/>
            <person name="Holt S."/>
            <person name="Cochrane G."/>
            <person name="Meng A."/>
            <person name="Brown T."/>
            <person name="Cohen L."/>
        </authorList>
    </citation>
    <scope>NUCLEOTIDE SEQUENCE</scope>
    <source>
        <strain evidence="3">NIES-2562</strain>
    </source>
</reference>
<feature type="compositionally biased region" description="Basic and acidic residues" evidence="1">
    <location>
        <begin position="430"/>
        <end position="449"/>
    </location>
</feature>
<dbReference type="PANTHER" id="PTHR45184:SF1">
    <property type="entry name" value="DNAJ PROTEIN ERDJ3A"/>
    <property type="match status" value="1"/>
</dbReference>
<accession>A0A7S3GFG6</accession>
<evidence type="ECO:0000313" key="4">
    <source>
        <dbReference type="EMBL" id="CAE0264687.1"/>
    </source>
</evidence>
<dbReference type="EMBL" id="HBIB01041317">
    <property type="protein sequence ID" value="CAE0264687.1"/>
    <property type="molecule type" value="Transcribed_RNA"/>
</dbReference>
<sequence>MKGTHFLCLLLVTIAFASSSVRGSSIVSLNEEVWEEEVATKEGVWVVYASGADTDEEVNALLKPVSSGLKDAASVGVYDCSDACFPGGEAGNIYIFGYRVSEKKAPEVYDGALERKELMHYVFDTFDGMVAPIRSGTNIDMQRFLSQGEVAKIMLLTDKDEIPPILKAFSFFLRNKVPVGVVNTNDAETMASFQIQGNVNDKLPMMLAMTPVPVQDQPGQYQFQALFYSGKFRISQMLRFGRQFIREEDRDEDDEDKPSKSTGTSRGAKDVKVEEVVDQESFEAHCPSSSRLCLVAFLNGGESSKEVTQGYVQVLKDVLARKRATISNVMWVDGVCHHGFAGAFDIDEMKMPTAVVYLPGRQRYANLVGTLTEANLVDLIDGVLSGRIGSRDTVGDAVKVDEQNCEEIHALAAGTQVDEDEDADSIMAEILREEEERRRKEEEEEAEKKASKKKGKKGGKKKKKGKKSDL</sequence>
<protein>
    <recommendedName>
        <fullName evidence="5">Thioredoxin domain-containing protein</fullName>
    </recommendedName>
</protein>
<feature type="region of interest" description="Disordered" evidence="1">
    <location>
        <begin position="430"/>
        <end position="470"/>
    </location>
</feature>
<gene>
    <name evidence="3" type="ORF">PBIL07802_LOCUS26991</name>
    <name evidence="4" type="ORF">PBIL07802_LOCUS26993</name>
</gene>
<evidence type="ECO:0008006" key="5">
    <source>
        <dbReference type="Google" id="ProtNLM"/>
    </source>
</evidence>
<feature type="compositionally biased region" description="Basic residues" evidence="1">
    <location>
        <begin position="450"/>
        <end position="470"/>
    </location>
</feature>
<evidence type="ECO:0000256" key="1">
    <source>
        <dbReference type="SAM" id="MobiDB-lite"/>
    </source>
</evidence>
<feature type="chain" id="PRO_5036403939" description="Thioredoxin domain-containing protein" evidence="2">
    <location>
        <begin position="24"/>
        <end position="470"/>
    </location>
</feature>
<keyword evidence="2" id="KW-0732">Signal</keyword>